<dbReference type="RefSeq" id="YP_010800836.1">
    <property type="nucleotide sequence ID" value="NC_076905.1"/>
</dbReference>
<name>A0AAE7MLH9_9BBAC</name>
<protein>
    <submittedName>
        <fullName evidence="1">Maph118</fullName>
    </submittedName>
</protein>
<accession>A0AAE7MLH9</accession>
<dbReference type="GeneID" id="80539482"/>
<evidence type="ECO:0000313" key="2">
    <source>
        <dbReference type="Proteomes" id="UP000829694"/>
    </source>
</evidence>
<dbReference type="Proteomes" id="UP000829694">
    <property type="component" value="Segment"/>
</dbReference>
<gene>
    <name evidence="1" type="primary">Maph118</name>
    <name evidence="1" type="ORF">H4Q86_118</name>
</gene>
<dbReference type="KEGG" id="vg:80539482"/>
<organism evidence="1 2">
    <name type="scientific">Matsumuraeses phaseoli granulovirus</name>
    <dbReference type="NCBI Taxonomy" id="2760664"/>
    <lineage>
        <taxon>Viruses</taxon>
        <taxon>Viruses incertae sedis</taxon>
        <taxon>Naldaviricetes</taxon>
        <taxon>Lefavirales</taxon>
        <taxon>Baculoviridae</taxon>
        <taxon>Betabaculovirus</taxon>
        <taxon>Betabaculovirus maphaseoli</taxon>
    </lineage>
</organism>
<reference evidence="1" key="1">
    <citation type="journal article" date="2020" name="Viruses">
        <title>Genome Analysis of a Novel Clade b Betabaculovirus Isolated from the Legume Pest Matsumuraeses phaseoli (Lepidoptera: Tortricidae).</title>
        <authorList>
            <person name="Shu R."/>
            <person name="Meng Q."/>
            <person name="Miao L."/>
            <person name="Liang H."/>
            <person name="Chen J."/>
            <person name="Xu Y."/>
            <person name="Cheng L."/>
            <person name="Jin W."/>
            <person name="Qin Q."/>
            <person name="Zhang H."/>
        </authorList>
    </citation>
    <scope>NUCLEOTIDE SEQUENCE</scope>
    <source>
        <strain evidence="1">IOZ01</strain>
    </source>
</reference>
<sequence>MLFSVEQLQNVHIKAGGDRRIFEIVQLLIGEGNLTCTLQKRKDGEQITWVELSGLKKDDNYEFICDSVIYTPINGKITMSNLRKDEILGELKRHHLRIATVYIKVVY</sequence>
<evidence type="ECO:0000313" key="1">
    <source>
        <dbReference type="EMBL" id="QOD40081.1"/>
    </source>
</evidence>
<dbReference type="EMBL" id="MT844067">
    <property type="protein sequence ID" value="QOD40081.1"/>
    <property type="molecule type" value="Genomic_DNA"/>
</dbReference>
<keyword evidence="2" id="KW-1185">Reference proteome</keyword>
<proteinExistence type="predicted"/>